<dbReference type="InterPro" id="IPR002744">
    <property type="entry name" value="MIP18-like"/>
</dbReference>
<reference evidence="3 4" key="1">
    <citation type="submission" date="2024-02" db="EMBL/GenBank/DDBJ databases">
        <title>A novel Gemmatimonadota bacterium.</title>
        <authorList>
            <person name="Du Z.-J."/>
            <person name="Ye Y.-Q."/>
        </authorList>
    </citation>
    <scope>NUCLEOTIDE SEQUENCE [LARGE SCALE GENOMIC DNA]</scope>
    <source>
        <strain evidence="3 4">DH-20</strain>
    </source>
</reference>
<comment type="caution">
    <text evidence="3">The sequence shown here is derived from an EMBL/GenBank/DDBJ whole genome shotgun (WGS) entry which is preliminary data.</text>
</comment>
<sequence length="137" mass="15100">MKIPVLDRGLPQHVSVHKSGGRDQWSAPRSEPPADATAAVWECLHEVLDPEIPISLVDLGLVYGVTVAEGAVQVDLTFTATACPCMEFIREDVTDRLEQESWIASVEIHEVWDPPWTTERITDEGRTKLRSLGVGVA</sequence>
<organism evidence="3 4">
    <name type="scientific">Gaopeijia maritima</name>
    <dbReference type="NCBI Taxonomy" id="3119007"/>
    <lineage>
        <taxon>Bacteria</taxon>
        <taxon>Pseudomonadati</taxon>
        <taxon>Gemmatimonadota</taxon>
        <taxon>Longimicrobiia</taxon>
        <taxon>Gaopeijiales</taxon>
        <taxon>Gaopeijiaceae</taxon>
        <taxon>Gaopeijia</taxon>
    </lineage>
</organism>
<accession>A0ABU9E4J6</accession>
<dbReference type="Proteomes" id="UP001484239">
    <property type="component" value="Unassembled WGS sequence"/>
</dbReference>
<dbReference type="InterPro" id="IPR034904">
    <property type="entry name" value="FSCA_dom_sf"/>
</dbReference>
<evidence type="ECO:0000256" key="1">
    <source>
        <dbReference type="SAM" id="MobiDB-lite"/>
    </source>
</evidence>
<dbReference type="SUPFAM" id="SSF117916">
    <property type="entry name" value="Fe-S cluster assembly (FSCA) domain-like"/>
    <property type="match status" value="1"/>
</dbReference>
<protein>
    <submittedName>
        <fullName evidence="3">Metal-sulfur cluster assembly factor</fullName>
    </submittedName>
</protein>
<evidence type="ECO:0000313" key="3">
    <source>
        <dbReference type="EMBL" id="MEK9499653.1"/>
    </source>
</evidence>
<name>A0ABU9E4J6_9BACT</name>
<dbReference type="Gene3D" id="3.30.300.130">
    <property type="entry name" value="Fe-S cluster assembly (FSCA)"/>
    <property type="match status" value="1"/>
</dbReference>
<dbReference type="Pfam" id="PF01883">
    <property type="entry name" value="FeS_assembly_P"/>
    <property type="match status" value="1"/>
</dbReference>
<feature type="region of interest" description="Disordered" evidence="1">
    <location>
        <begin position="13"/>
        <end position="32"/>
    </location>
</feature>
<dbReference type="PANTHER" id="PTHR42831">
    <property type="entry name" value="FE-S PROTEIN MATURATION AUXILIARY FACTOR YITW"/>
    <property type="match status" value="1"/>
</dbReference>
<evidence type="ECO:0000313" key="4">
    <source>
        <dbReference type="Proteomes" id="UP001484239"/>
    </source>
</evidence>
<feature type="domain" description="MIP18 family-like" evidence="2">
    <location>
        <begin position="38"/>
        <end position="106"/>
    </location>
</feature>
<keyword evidence="4" id="KW-1185">Reference proteome</keyword>
<dbReference type="InterPro" id="IPR052339">
    <property type="entry name" value="Fe-S_Maturation_MIP18"/>
</dbReference>
<dbReference type="PANTHER" id="PTHR42831:SF3">
    <property type="entry name" value="1,2-PHENYLACETYL-COA EPOXIDASE, SUBUNIT D-RELATED"/>
    <property type="match status" value="1"/>
</dbReference>
<dbReference type="RefSeq" id="WP_405278397.1">
    <property type="nucleotide sequence ID" value="NZ_CP144380.1"/>
</dbReference>
<evidence type="ECO:0000259" key="2">
    <source>
        <dbReference type="Pfam" id="PF01883"/>
    </source>
</evidence>
<dbReference type="EMBL" id="JBBHLI010000001">
    <property type="protein sequence ID" value="MEK9499653.1"/>
    <property type="molecule type" value="Genomic_DNA"/>
</dbReference>
<gene>
    <name evidence="3" type="ORF">WI372_01485</name>
</gene>
<proteinExistence type="predicted"/>